<evidence type="ECO:0000313" key="1">
    <source>
        <dbReference type="EMBL" id="CAB4159379.1"/>
    </source>
</evidence>
<organism evidence="1">
    <name type="scientific">uncultured Caudovirales phage</name>
    <dbReference type="NCBI Taxonomy" id="2100421"/>
    <lineage>
        <taxon>Viruses</taxon>
        <taxon>Duplodnaviria</taxon>
        <taxon>Heunggongvirae</taxon>
        <taxon>Uroviricota</taxon>
        <taxon>Caudoviricetes</taxon>
        <taxon>Peduoviridae</taxon>
        <taxon>Maltschvirus</taxon>
        <taxon>Maltschvirus maltsch</taxon>
    </lineage>
</organism>
<dbReference type="EMBL" id="LR796670">
    <property type="protein sequence ID" value="CAB4159379.1"/>
    <property type="molecule type" value="Genomic_DNA"/>
</dbReference>
<accession>A0A6J5NJ53</accession>
<reference evidence="1" key="1">
    <citation type="submission" date="2020-04" db="EMBL/GenBank/DDBJ databases">
        <authorList>
            <person name="Chiriac C."/>
            <person name="Salcher M."/>
            <person name="Ghai R."/>
            <person name="Kavagutti S V."/>
        </authorList>
    </citation>
    <scope>NUCLEOTIDE SEQUENCE</scope>
</reference>
<protein>
    <submittedName>
        <fullName evidence="1">Uncharacterized protein</fullName>
    </submittedName>
</protein>
<name>A0A6J5NJ53_9CAUD</name>
<proteinExistence type="predicted"/>
<gene>
    <name evidence="1" type="ORF">UFOVP699_115</name>
</gene>
<sequence length="132" mass="15164">MNLSMLEILQETIDYYSEDIARRSLEGRTGFYHSIDGKQCAVGRCLKKEFTQLGHKMPGNDFDLLGLIIVNQANSLDELLLSKYQGAPLLFWRDLQNLHDLNVYWDNVGLSDKGKDKAKQITDRINTNYYCA</sequence>